<keyword evidence="1" id="KW-0472">Membrane</keyword>
<dbReference type="EMBL" id="CAFBMX010000002">
    <property type="protein sequence ID" value="CAB4920011.1"/>
    <property type="molecule type" value="Genomic_DNA"/>
</dbReference>
<protein>
    <submittedName>
        <fullName evidence="2">Unannotated protein</fullName>
    </submittedName>
</protein>
<evidence type="ECO:0000256" key="1">
    <source>
        <dbReference type="SAM" id="Phobius"/>
    </source>
</evidence>
<feature type="transmembrane region" description="Helical" evidence="1">
    <location>
        <begin position="57"/>
        <end position="77"/>
    </location>
</feature>
<dbReference type="AlphaFoldDB" id="A0A6J7HG91"/>
<gene>
    <name evidence="2" type="ORF">UFOPK3674_00489</name>
</gene>
<name>A0A6J7HG91_9ZZZZ</name>
<sequence length="103" mass="11535">MRSEMKRLIAVLPATLLMFLLLAPLAFAATDYSEDAKEVVSGEGSYGLANDKVVTNAWFIALLVVPLFILAMSLLQWRLEKRKDARKAAAKKLSRGEHWQSGW</sequence>
<organism evidence="2">
    <name type="scientific">freshwater metagenome</name>
    <dbReference type="NCBI Taxonomy" id="449393"/>
    <lineage>
        <taxon>unclassified sequences</taxon>
        <taxon>metagenomes</taxon>
        <taxon>ecological metagenomes</taxon>
    </lineage>
</organism>
<accession>A0A6J7HG91</accession>
<proteinExistence type="predicted"/>
<evidence type="ECO:0000313" key="2">
    <source>
        <dbReference type="EMBL" id="CAB4920011.1"/>
    </source>
</evidence>
<reference evidence="2" key="1">
    <citation type="submission" date="2020-05" db="EMBL/GenBank/DDBJ databases">
        <authorList>
            <person name="Chiriac C."/>
            <person name="Salcher M."/>
            <person name="Ghai R."/>
            <person name="Kavagutti S V."/>
        </authorList>
    </citation>
    <scope>NUCLEOTIDE SEQUENCE</scope>
</reference>
<keyword evidence="1" id="KW-0812">Transmembrane</keyword>
<keyword evidence="1" id="KW-1133">Transmembrane helix</keyword>